<dbReference type="InterPro" id="IPR050922">
    <property type="entry name" value="LytR/CpsA/Psr_CW_biosynth"/>
</dbReference>
<evidence type="ECO:0000256" key="2">
    <source>
        <dbReference type="ARBA" id="ARBA00006068"/>
    </source>
</evidence>
<accession>A0A437KH41</accession>
<evidence type="ECO:0000259" key="13">
    <source>
        <dbReference type="Pfam" id="PF03816"/>
    </source>
</evidence>
<evidence type="ECO:0000256" key="11">
    <source>
        <dbReference type="ARBA" id="ARBA00040752"/>
    </source>
</evidence>
<dbReference type="AlphaFoldDB" id="A0A437KH41"/>
<keyword evidence="9" id="KW-0804">Transcription</keyword>
<dbReference type="PANTHER" id="PTHR33392">
    <property type="entry name" value="POLYISOPRENYL-TEICHOIC ACID--PEPTIDOGLYCAN TEICHOIC ACID TRANSFERASE TAGU"/>
    <property type="match status" value="1"/>
</dbReference>
<gene>
    <name evidence="14" type="ORF">EM808_03865</name>
</gene>
<dbReference type="Pfam" id="PF03816">
    <property type="entry name" value="LytR_cpsA_psr"/>
    <property type="match status" value="1"/>
</dbReference>
<feature type="domain" description="Cell envelope-related transcriptional attenuator" evidence="13">
    <location>
        <begin position="88"/>
        <end position="231"/>
    </location>
</feature>
<evidence type="ECO:0000256" key="3">
    <source>
        <dbReference type="ARBA" id="ARBA00022475"/>
    </source>
</evidence>
<evidence type="ECO:0000256" key="6">
    <source>
        <dbReference type="ARBA" id="ARBA00022989"/>
    </source>
</evidence>
<name>A0A437KH41_9BACI</name>
<dbReference type="NCBIfam" id="TIGR00350">
    <property type="entry name" value="lytR_cpsA_psr"/>
    <property type="match status" value="1"/>
</dbReference>
<keyword evidence="5" id="KW-0735">Signal-anchor</keyword>
<comment type="subcellular location">
    <subcellularLocation>
        <location evidence="1">Cell membrane</location>
        <topology evidence="1">Single-pass type II membrane protein</topology>
    </subcellularLocation>
</comment>
<dbReference type="InterPro" id="IPR004474">
    <property type="entry name" value="LytR_CpsA_psr"/>
</dbReference>
<dbReference type="Proteomes" id="UP000288024">
    <property type="component" value="Unassembled WGS sequence"/>
</dbReference>
<comment type="function">
    <text evidence="10">Involved in SarA attenuation. Affects resistance to oxacillin and teicoplanin, as well as the synthesis of virulence factors.</text>
</comment>
<keyword evidence="3" id="KW-1003">Cell membrane</keyword>
<comment type="caution">
    <text evidence="14">The sequence shown here is derived from an EMBL/GenBank/DDBJ whole genome shotgun (WGS) entry which is preliminary data.</text>
</comment>
<dbReference type="GeneID" id="87615813"/>
<evidence type="ECO:0000256" key="1">
    <source>
        <dbReference type="ARBA" id="ARBA00004401"/>
    </source>
</evidence>
<keyword evidence="6 12" id="KW-1133">Transmembrane helix</keyword>
<proteinExistence type="inferred from homology"/>
<evidence type="ECO:0000256" key="10">
    <source>
        <dbReference type="ARBA" id="ARBA00037178"/>
    </source>
</evidence>
<evidence type="ECO:0000256" key="5">
    <source>
        <dbReference type="ARBA" id="ARBA00022968"/>
    </source>
</evidence>
<evidence type="ECO:0000256" key="8">
    <source>
        <dbReference type="ARBA" id="ARBA00023136"/>
    </source>
</evidence>
<evidence type="ECO:0000256" key="9">
    <source>
        <dbReference type="ARBA" id="ARBA00023163"/>
    </source>
</evidence>
<dbReference type="EMBL" id="RZTZ01000001">
    <property type="protein sequence ID" value="RVT67624.1"/>
    <property type="molecule type" value="Genomic_DNA"/>
</dbReference>
<keyword evidence="8 12" id="KW-0472">Membrane</keyword>
<organism evidence="14 15">
    <name type="scientific">Niallia taxi</name>
    <dbReference type="NCBI Taxonomy" id="2499688"/>
    <lineage>
        <taxon>Bacteria</taxon>
        <taxon>Bacillati</taxon>
        <taxon>Bacillota</taxon>
        <taxon>Bacilli</taxon>
        <taxon>Bacillales</taxon>
        <taxon>Bacillaceae</taxon>
        <taxon>Niallia</taxon>
    </lineage>
</organism>
<dbReference type="GO" id="GO:0005886">
    <property type="term" value="C:plasma membrane"/>
    <property type="evidence" value="ECO:0007669"/>
    <property type="project" value="UniProtKB-SubCell"/>
</dbReference>
<evidence type="ECO:0000313" key="14">
    <source>
        <dbReference type="EMBL" id="RVT67624.1"/>
    </source>
</evidence>
<keyword evidence="15" id="KW-1185">Reference proteome</keyword>
<dbReference type="GO" id="GO:0071555">
    <property type="term" value="P:cell wall organization"/>
    <property type="evidence" value="ECO:0007669"/>
    <property type="project" value="UniProtKB-KW"/>
</dbReference>
<dbReference type="PANTHER" id="PTHR33392:SF8">
    <property type="entry name" value="REGULATORY PROTEIN MSRR"/>
    <property type="match status" value="1"/>
</dbReference>
<dbReference type="RefSeq" id="WP_127736094.1">
    <property type="nucleotide sequence ID" value="NZ_CAJCKN010000002.1"/>
</dbReference>
<comment type="similarity">
    <text evidence="2">Belongs to the LytR/CpsA/Psr (LCP) family.</text>
</comment>
<keyword evidence="7" id="KW-0805">Transcription regulation</keyword>
<keyword evidence="4 12" id="KW-0812">Transmembrane</keyword>
<evidence type="ECO:0000313" key="15">
    <source>
        <dbReference type="Proteomes" id="UP000288024"/>
    </source>
</evidence>
<dbReference type="Gene3D" id="3.40.630.190">
    <property type="entry name" value="LCP protein"/>
    <property type="match status" value="1"/>
</dbReference>
<protein>
    <recommendedName>
        <fullName evidence="11">Regulatory protein MsrR</fullName>
    </recommendedName>
</protein>
<evidence type="ECO:0000256" key="12">
    <source>
        <dbReference type="SAM" id="Phobius"/>
    </source>
</evidence>
<sequence length="314" mass="35669">MERSEYRQTRKKKRKLRKGRVFFLFLVLLVIFAAVYIFVQYNAGKKKALDNGAIEKVEYEFNGEKDQYGGTNVLLLGSDAREGDKQSRTDTIMVAQFHPDKGTYKLISLMRDMYVDIPGYGKDRINTAFTRGGPELLRQTIKENFDVDLQYYAIVNFQGFETLIDEAFPDGVEIDVEKKMSKNIGVTLEPGLQKLNGKQLLGYVRFRHDAISDFGRVQRQQKTLEALASQISGVQTVAKLPKLAGVMMPYINTSMNTKDILYVGSDLIRHKNQEVETLRIPVDGTYQDLRVNGAAVLGVDIETNRAEIQDFLSK</sequence>
<evidence type="ECO:0000256" key="7">
    <source>
        <dbReference type="ARBA" id="ARBA00023015"/>
    </source>
</evidence>
<evidence type="ECO:0000256" key="4">
    <source>
        <dbReference type="ARBA" id="ARBA00022692"/>
    </source>
</evidence>
<reference evidence="14 15" key="1">
    <citation type="submission" date="2019-01" db="EMBL/GenBank/DDBJ databases">
        <title>Bacillus sp. M5HDSG1-1, whole genome shotgun sequence.</title>
        <authorList>
            <person name="Tuo L."/>
        </authorList>
    </citation>
    <scope>NUCLEOTIDE SEQUENCE [LARGE SCALE GENOMIC DNA]</scope>
    <source>
        <strain evidence="14 15">M5HDSG1-1</strain>
    </source>
</reference>
<feature type="transmembrane region" description="Helical" evidence="12">
    <location>
        <begin position="21"/>
        <end position="39"/>
    </location>
</feature>